<evidence type="ECO:0000256" key="5">
    <source>
        <dbReference type="ARBA" id="ARBA00022553"/>
    </source>
</evidence>
<evidence type="ECO:0000256" key="9">
    <source>
        <dbReference type="ARBA" id="ARBA00022840"/>
    </source>
</evidence>
<protein>
    <recommendedName>
        <fullName evidence="3">non-specific serine/threonine protein kinase</fullName>
        <ecNumber evidence="3">2.7.11.1</ecNumber>
    </recommendedName>
</protein>
<evidence type="ECO:0000256" key="1">
    <source>
        <dbReference type="ARBA" id="ARBA00004266"/>
    </source>
</evidence>
<feature type="compositionally biased region" description="Polar residues" evidence="13">
    <location>
        <begin position="1611"/>
        <end position="1629"/>
    </location>
</feature>
<feature type="compositionally biased region" description="Low complexity" evidence="13">
    <location>
        <begin position="1128"/>
        <end position="1138"/>
    </location>
</feature>
<feature type="region of interest" description="Disordered" evidence="13">
    <location>
        <begin position="516"/>
        <end position="542"/>
    </location>
</feature>
<comment type="subcellular location">
    <subcellularLocation>
        <location evidence="1">Bud neck</location>
    </subcellularLocation>
</comment>
<keyword evidence="16" id="KW-1185">Reference proteome</keyword>
<dbReference type="EC" id="2.7.11.1" evidence="3"/>
<feature type="region of interest" description="Disordered" evidence="13">
    <location>
        <begin position="1401"/>
        <end position="1446"/>
    </location>
</feature>
<sequence>MKIVLGKHLKKKSQDDSEDDEEYDEDQGSVSDPSSSPSETSDSDSDEHSHKKRNQKKKSKGKNSENHHRPTERARRRRRRARDKVGPWKLGKTLGKGSTGRVRLAKHMESGQLAAIKIVSKKKKRSVNTGSSGILPYGIEREIIIMKLVSHPNIMALYEVWENKSELYLVLEYIDGGELFDYLVSRGKLPEKEAIYYFRQIVQGVSYLHKFNICHRDLKPENLLLDKKNKKIKIADFGMAALELSNQMLDTSCGSPHYASPEIVMGKKYHGSPSDVWSCGIILYALLTGHLPFNDTDVKILLAKVQTGSFDVPSYLSNEAKDLICKMIVVSPKKRIVIDDILEHPLLTKYNRFTMNKSNTNIRMIGSNKQDKKHNEGDEVDNLLSNLPVQPEIVELKSKRNVDPSILENLQILWHGCPKSDIVKKLLRPGKSEEKIFYSLLYQYQENQHKVKELDSANNEINEPGTQYHANPEEDDYNAAFAPKLENNSQFASMNSTVSRNSSLGRSSARVKNFVASSSSSRNLQQKPLSGSSSIRSFRRNTPVDEDRVISPLPLSFMADESVNNTNAFNSYNDNNLRQNGLLRSESKRSLYSSTSISRRSLNLKNYANGQPLDAYKNNVTNGNMSSASTYKDLRNEFSYMCDKILFDERDERNVSDGSIGANVNNQNMAIKSGFQYGNTKVPTTFMNNTSNNYFQTQQQQKYSLDGGISSLDPKYSKGSSFATDNMLSYNNTNNINASSNVITSTPTQYGKMPLNGGEKNVSSIRRRSSLLQQPSGSFKNNSNRYFNMPFKGGVAGGGGAGGGTARMSYMSDYKRRSGLISLPSGMMNTTDTFQDLSKYLNGLDTSDVANENEYDENDNAVFKDSERLIPEQITFSNNNNSSGNIGTGDKLDIEDDEDICLGVGDSFLKAAKGDNITLTPRPTLRRGLSNSDDSQRNAIVTPSNQKQSQQQKNESSFMDTGGNQHSNYRSSYYQSDYDGISEFSYKVPSHLSTAELVNIRRTNQVQNYENNAVPITSTSTTASTTANTNDTNIYNNKMDKLPKNIVSKDFVNYSDYDGIIGTDATLKKLSNSNIKTNNSTNISSAGLTSSSEVSALNVFENLSEDEYEKSCRHNGRHNSERNKIFTSSSRDSYSQSSVDDDSYFVDTNYEQSDGTDSDPVIHRKVVSIESMNNNVILPLYTDIRGSLYVNPQLQQQLPQFETNKDTDGKIQGSMNLSKDSNGKQSPVNSELRKELMKVDVDDEYVYFNYDDTNGNTTTTTTTTTNNNNTNKNIATSTSFNFNKNVNIERENTQSIIAKFHLTPDKNSRFVINNNVNNSSIAVDNIHGITSPASNNTASRRTKTIKNSGIPIRINRANCASEKSLDVNKVFKDLDDEECDESFGKMEPDIFVNDLEIINSNSTDNGFTNTRQQSNCDKEDVLTENKQLTEKNEKDGDGEDHGEDRIRLTMTKNSSVSFSKDLGTVEHKKNENIGDNEKDRKRVTMLFDDEDGKSTVFGNLENHHLKQQRKVLQTAPTTPNVTGTVADTDDAVQTVNSVLHSDTVDYKNMVEAVERKPLRDISHSNNTIKKPTIKIEYKVENVSGSYDLSIGNNNPKKANWFTKMVTRISSGNSSSLHHTNGGNNNSSVKNMPDRNLVLKKIHKTNLSFQELNRLALTQFDLNNVAFKKDTFSKKQKSTEFVKYNCKFIKDKFKFSVEIDHSNFIISKDISGNIKYNNCFNKNDFSSRSIRGINASFDYFNEGIIKALKA</sequence>
<accession>A0A376B6S3</accession>
<proteinExistence type="inferred from homology"/>
<evidence type="ECO:0000256" key="7">
    <source>
        <dbReference type="ARBA" id="ARBA00022741"/>
    </source>
</evidence>
<evidence type="ECO:0000256" key="13">
    <source>
        <dbReference type="SAM" id="MobiDB-lite"/>
    </source>
</evidence>
<feature type="compositionally biased region" description="Acidic residues" evidence="13">
    <location>
        <begin position="16"/>
        <end position="27"/>
    </location>
</feature>
<feature type="compositionally biased region" description="Low complexity" evidence="13">
    <location>
        <begin position="89"/>
        <end position="100"/>
    </location>
</feature>
<dbReference type="PROSITE" id="PS00108">
    <property type="entry name" value="PROTEIN_KINASE_ST"/>
    <property type="match status" value="1"/>
</dbReference>
<feature type="compositionally biased region" description="Low complexity" evidence="13">
    <location>
        <begin position="944"/>
        <end position="954"/>
    </location>
</feature>
<feature type="region of interest" description="Disordered" evidence="13">
    <location>
        <begin position="919"/>
        <end position="971"/>
    </location>
</feature>
<dbReference type="GO" id="GO:0032161">
    <property type="term" value="C:cleavage apparatus septin structure"/>
    <property type="evidence" value="ECO:0007669"/>
    <property type="project" value="UniProtKB-ARBA"/>
</dbReference>
<comment type="catalytic activity">
    <reaction evidence="11">
        <text>L-seryl-[protein] + ATP = O-phospho-L-seryl-[protein] + ADP + H(+)</text>
        <dbReference type="Rhea" id="RHEA:17989"/>
        <dbReference type="Rhea" id="RHEA-COMP:9863"/>
        <dbReference type="Rhea" id="RHEA-COMP:11604"/>
        <dbReference type="ChEBI" id="CHEBI:15378"/>
        <dbReference type="ChEBI" id="CHEBI:29999"/>
        <dbReference type="ChEBI" id="CHEBI:30616"/>
        <dbReference type="ChEBI" id="CHEBI:83421"/>
        <dbReference type="ChEBI" id="CHEBI:456216"/>
        <dbReference type="EC" id="2.7.11.1"/>
    </reaction>
</comment>
<evidence type="ECO:0000256" key="8">
    <source>
        <dbReference type="ARBA" id="ARBA00022777"/>
    </source>
</evidence>
<evidence type="ECO:0000256" key="11">
    <source>
        <dbReference type="ARBA" id="ARBA00048679"/>
    </source>
</evidence>
<feature type="compositionally biased region" description="Polar residues" evidence="13">
    <location>
        <begin position="1401"/>
        <end position="1415"/>
    </location>
</feature>
<dbReference type="Gene3D" id="1.10.510.10">
    <property type="entry name" value="Transferase(Phosphotransferase) domain 1"/>
    <property type="match status" value="1"/>
</dbReference>
<feature type="compositionally biased region" description="Polar residues" evidence="13">
    <location>
        <begin position="929"/>
        <end position="943"/>
    </location>
</feature>
<dbReference type="VEuPathDB" id="FungiDB:SCODWIG_02129"/>
<dbReference type="PANTHER" id="PTHR24346:SF110">
    <property type="entry name" value="NON-SPECIFIC SERINE_THREONINE PROTEIN KINASE"/>
    <property type="match status" value="1"/>
</dbReference>
<keyword evidence="5" id="KW-0597">Phosphoprotein</keyword>
<dbReference type="Pfam" id="PF00069">
    <property type="entry name" value="Pkinase"/>
    <property type="match status" value="1"/>
</dbReference>
<comment type="similarity">
    <text evidence="2">Belongs to the protein kinase superfamily. CAMK Ser/Thr protein kinase family. NIM1 subfamily.</text>
</comment>
<keyword evidence="7 12" id="KW-0547">Nucleotide-binding</keyword>
<reference evidence="16" key="1">
    <citation type="submission" date="2018-06" db="EMBL/GenBank/DDBJ databases">
        <authorList>
            <person name="Guldener U."/>
        </authorList>
    </citation>
    <scope>NUCLEOTIDE SEQUENCE [LARGE SCALE GENOMIC DNA]</scope>
    <source>
        <strain evidence="16">UTAD17</strain>
    </source>
</reference>
<evidence type="ECO:0000313" key="16">
    <source>
        <dbReference type="Proteomes" id="UP000262825"/>
    </source>
</evidence>
<dbReference type="InterPro" id="IPR000719">
    <property type="entry name" value="Prot_kinase_dom"/>
</dbReference>
<dbReference type="GO" id="GO:0004674">
    <property type="term" value="F:protein serine/threonine kinase activity"/>
    <property type="evidence" value="ECO:0007669"/>
    <property type="project" value="UniProtKB-KW"/>
</dbReference>
<evidence type="ECO:0000313" key="15">
    <source>
        <dbReference type="EMBL" id="SSD60368.1"/>
    </source>
</evidence>
<feature type="compositionally biased region" description="Polar residues" evidence="13">
    <location>
        <begin position="955"/>
        <end position="971"/>
    </location>
</feature>
<evidence type="ECO:0000259" key="14">
    <source>
        <dbReference type="PROSITE" id="PS50011"/>
    </source>
</evidence>
<keyword evidence="4" id="KW-0723">Serine/threonine-protein kinase</keyword>
<dbReference type="InterPro" id="IPR008271">
    <property type="entry name" value="Ser/Thr_kinase_AS"/>
</dbReference>
<dbReference type="FunFam" id="1.10.510.10:FF:000394">
    <property type="entry name" value="Serine/threonine-protein kinase HSL1"/>
    <property type="match status" value="1"/>
</dbReference>
<dbReference type="GO" id="GO:0005940">
    <property type="term" value="C:septin ring"/>
    <property type="evidence" value="ECO:0007669"/>
    <property type="project" value="UniProtKB-ARBA"/>
</dbReference>
<dbReference type="GO" id="GO:0005524">
    <property type="term" value="F:ATP binding"/>
    <property type="evidence" value="ECO:0007669"/>
    <property type="project" value="UniProtKB-UniRule"/>
</dbReference>
<comment type="catalytic activity">
    <reaction evidence="10">
        <text>L-threonyl-[protein] + ATP = O-phospho-L-threonyl-[protein] + ADP + H(+)</text>
        <dbReference type="Rhea" id="RHEA:46608"/>
        <dbReference type="Rhea" id="RHEA-COMP:11060"/>
        <dbReference type="Rhea" id="RHEA-COMP:11605"/>
        <dbReference type="ChEBI" id="CHEBI:15378"/>
        <dbReference type="ChEBI" id="CHEBI:30013"/>
        <dbReference type="ChEBI" id="CHEBI:30616"/>
        <dbReference type="ChEBI" id="CHEBI:61977"/>
        <dbReference type="ChEBI" id="CHEBI:456216"/>
        <dbReference type="EC" id="2.7.11.1"/>
    </reaction>
</comment>
<feature type="compositionally biased region" description="Low complexity" evidence="13">
    <location>
        <begin position="29"/>
        <end position="40"/>
    </location>
</feature>
<dbReference type="CDD" id="cd14081">
    <property type="entry name" value="STKc_BRSK1_2"/>
    <property type="match status" value="1"/>
</dbReference>
<dbReference type="EMBL" id="UFAJ01000337">
    <property type="protein sequence ID" value="SSD60368.1"/>
    <property type="molecule type" value="Genomic_DNA"/>
</dbReference>
<dbReference type="InterPro" id="IPR017441">
    <property type="entry name" value="Protein_kinase_ATP_BS"/>
</dbReference>
<keyword evidence="8" id="KW-0418">Kinase</keyword>
<feature type="compositionally biased region" description="Basic and acidic residues" evidence="13">
    <location>
        <begin position="62"/>
        <end position="73"/>
    </location>
</feature>
<feature type="compositionally biased region" description="Polar residues" evidence="13">
    <location>
        <begin position="516"/>
        <end position="536"/>
    </location>
</feature>
<feature type="compositionally biased region" description="Basic residues" evidence="13">
    <location>
        <begin position="1"/>
        <end position="11"/>
    </location>
</feature>
<evidence type="ECO:0000256" key="6">
    <source>
        <dbReference type="ARBA" id="ARBA00022679"/>
    </source>
</evidence>
<dbReference type="Proteomes" id="UP000262825">
    <property type="component" value="Unassembled WGS sequence"/>
</dbReference>
<evidence type="ECO:0000256" key="2">
    <source>
        <dbReference type="ARBA" id="ARBA00010791"/>
    </source>
</evidence>
<dbReference type="SMART" id="SM00220">
    <property type="entry name" value="S_TKc"/>
    <property type="match status" value="1"/>
</dbReference>
<evidence type="ECO:0000256" key="10">
    <source>
        <dbReference type="ARBA" id="ARBA00047899"/>
    </source>
</evidence>
<feature type="compositionally biased region" description="Basic and acidic residues" evidence="13">
    <location>
        <begin position="1416"/>
        <end position="1435"/>
    </location>
</feature>
<feature type="compositionally biased region" description="Basic residues" evidence="13">
    <location>
        <begin position="50"/>
        <end position="61"/>
    </location>
</feature>
<evidence type="ECO:0000256" key="4">
    <source>
        <dbReference type="ARBA" id="ARBA00022527"/>
    </source>
</evidence>
<evidence type="ECO:0000256" key="12">
    <source>
        <dbReference type="PROSITE-ProRule" id="PRU10141"/>
    </source>
</evidence>
<feature type="region of interest" description="Disordered" evidence="13">
    <location>
        <begin position="1111"/>
        <end position="1140"/>
    </location>
</feature>
<dbReference type="PROSITE" id="PS50011">
    <property type="entry name" value="PROTEIN_KINASE_DOM"/>
    <property type="match status" value="1"/>
</dbReference>
<feature type="domain" description="Protein kinase" evidence="14">
    <location>
        <begin position="88"/>
        <end position="347"/>
    </location>
</feature>
<feature type="binding site" evidence="12">
    <location>
        <position position="117"/>
    </location>
    <ligand>
        <name>ATP</name>
        <dbReference type="ChEBI" id="CHEBI:30616"/>
    </ligand>
</feature>
<dbReference type="GO" id="GO:0000399">
    <property type="term" value="C:cellular bud neck septin structure"/>
    <property type="evidence" value="ECO:0007669"/>
    <property type="project" value="UniProtKB-ARBA"/>
</dbReference>
<keyword evidence="6" id="KW-0808">Transferase</keyword>
<dbReference type="GO" id="GO:0044879">
    <property type="term" value="P:mitotic morphogenesis checkpoint signaling"/>
    <property type="evidence" value="ECO:0007669"/>
    <property type="project" value="UniProtKB-ARBA"/>
</dbReference>
<dbReference type="SUPFAM" id="SSF56112">
    <property type="entry name" value="Protein kinase-like (PK-like)"/>
    <property type="match status" value="1"/>
</dbReference>
<keyword evidence="9 12" id="KW-0067">ATP-binding</keyword>
<gene>
    <name evidence="15" type="ORF">SCODWIG_02129</name>
</gene>
<dbReference type="InterPro" id="IPR011009">
    <property type="entry name" value="Kinase-like_dom_sf"/>
</dbReference>
<organism evidence="15 16">
    <name type="scientific">Saccharomycodes ludwigii</name>
    <dbReference type="NCBI Taxonomy" id="36035"/>
    <lineage>
        <taxon>Eukaryota</taxon>
        <taxon>Fungi</taxon>
        <taxon>Dikarya</taxon>
        <taxon>Ascomycota</taxon>
        <taxon>Saccharomycotina</taxon>
        <taxon>Saccharomycetes</taxon>
        <taxon>Saccharomycodales</taxon>
        <taxon>Saccharomycodaceae</taxon>
        <taxon>Saccharomycodes</taxon>
    </lineage>
</organism>
<evidence type="ECO:0000256" key="3">
    <source>
        <dbReference type="ARBA" id="ARBA00012513"/>
    </source>
</evidence>
<dbReference type="PANTHER" id="PTHR24346">
    <property type="entry name" value="MAP/MICROTUBULE AFFINITY-REGULATING KINASE"/>
    <property type="match status" value="1"/>
</dbReference>
<feature type="region of interest" description="Disordered" evidence="13">
    <location>
        <begin position="1611"/>
        <end position="1630"/>
    </location>
</feature>
<name>A0A376B6S3_9ASCO</name>
<feature type="region of interest" description="Disordered" evidence="13">
    <location>
        <begin position="1"/>
        <end position="101"/>
    </location>
</feature>
<dbReference type="PROSITE" id="PS00107">
    <property type="entry name" value="PROTEIN_KINASE_ATP"/>
    <property type="match status" value="1"/>
</dbReference>